<sequence>MILQTRRGIHQVRKVFFKCELHVLTQIQINVVHDTKAGSNAQLSIFQKTNAMHLARHTSHFGVQQHRFGLGLATAGIRAVQSLFPDAVGV</sequence>
<keyword evidence="2" id="KW-1185">Reference proteome</keyword>
<proteinExistence type="predicted"/>
<organism evidence="1 2">
    <name type="scientific">Musa balbisiana</name>
    <name type="common">Banana</name>
    <dbReference type="NCBI Taxonomy" id="52838"/>
    <lineage>
        <taxon>Eukaryota</taxon>
        <taxon>Viridiplantae</taxon>
        <taxon>Streptophyta</taxon>
        <taxon>Embryophyta</taxon>
        <taxon>Tracheophyta</taxon>
        <taxon>Spermatophyta</taxon>
        <taxon>Magnoliopsida</taxon>
        <taxon>Liliopsida</taxon>
        <taxon>Zingiberales</taxon>
        <taxon>Musaceae</taxon>
        <taxon>Musa</taxon>
    </lineage>
</organism>
<comment type="caution">
    <text evidence="1">The sequence shown here is derived from an EMBL/GenBank/DDBJ whole genome shotgun (WGS) entry which is preliminary data.</text>
</comment>
<name>A0A4S8K1K3_MUSBA</name>
<dbReference type="AlphaFoldDB" id="A0A4S8K1K3"/>
<protein>
    <submittedName>
        <fullName evidence="1">Uncharacterized protein</fullName>
    </submittedName>
</protein>
<dbReference type="Proteomes" id="UP000317650">
    <property type="component" value="Chromosome 8"/>
</dbReference>
<evidence type="ECO:0000313" key="1">
    <source>
        <dbReference type="EMBL" id="THU68596.1"/>
    </source>
</evidence>
<dbReference type="EMBL" id="PYDT01000002">
    <property type="protein sequence ID" value="THU68596.1"/>
    <property type="molecule type" value="Genomic_DNA"/>
</dbReference>
<evidence type="ECO:0000313" key="2">
    <source>
        <dbReference type="Proteomes" id="UP000317650"/>
    </source>
</evidence>
<accession>A0A4S8K1K3</accession>
<reference evidence="1 2" key="1">
    <citation type="journal article" date="2019" name="Nat. Plants">
        <title>Genome sequencing of Musa balbisiana reveals subgenome evolution and function divergence in polyploid bananas.</title>
        <authorList>
            <person name="Yao X."/>
        </authorList>
    </citation>
    <scope>NUCLEOTIDE SEQUENCE [LARGE SCALE GENOMIC DNA]</scope>
    <source>
        <strain evidence="2">cv. DH-PKW</strain>
        <tissue evidence="1">Leaves</tissue>
    </source>
</reference>
<gene>
    <name evidence="1" type="ORF">C4D60_Mb08t05540</name>
</gene>